<reference evidence="3" key="1">
    <citation type="submission" date="2016-10" db="EMBL/GenBank/DDBJ databases">
        <authorList>
            <person name="Varghese N."/>
            <person name="Submissions S."/>
        </authorList>
    </citation>
    <scope>NUCLEOTIDE SEQUENCE [LARGE SCALE GENOMIC DNA]</scope>
    <source>
        <strain evidence="3">DSM 11706</strain>
    </source>
</reference>
<dbReference type="RefSeq" id="WP_175496186.1">
    <property type="nucleotide sequence ID" value="NZ_FOXU01000001.1"/>
</dbReference>
<dbReference type="STRING" id="126156.SAMN05421670_1385"/>
<gene>
    <name evidence="2" type="ORF">SAMN05421670_1385</name>
</gene>
<keyword evidence="2" id="KW-0449">Lipoprotein</keyword>
<feature type="signal peptide" evidence="1">
    <location>
        <begin position="1"/>
        <end position="17"/>
    </location>
</feature>
<dbReference type="AlphaFoldDB" id="A0A1I5WR04"/>
<evidence type="ECO:0000313" key="2">
    <source>
        <dbReference type="EMBL" id="SFQ21826.1"/>
    </source>
</evidence>
<dbReference type="SUPFAM" id="SSF140423">
    <property type="entry name" value="MW0975(SA0943)-like"/>
    <property type="match status" value="1"/>
</dbReference>
<organism evidence="2 3">
    <name type="scientific">Psychrobacillus psychrotolerans</name>
    <dbReference type="NCBI Taxonomy" id="126156"/>
    <lineage>
        <taxon>Bacteria</taxon>
        <taxon>Bacillati</taxon>
        <taxon>Bacillota</taxon>
        <taxon>Bacilli</taxon>
        <taxon>Bacillales</taxon>
        <taxon>Bacillaceae</taxon>
        <taxon>Psychrobacillus</taxon>
    </lineage>
</organism>
<keyword evidence="3" id="KW-1185">Reference proteome</keyword>
<dbReference type="PROSITE" id="PS51257">
    <property type="entry name" value="PROKAR_LIPOPROTEIN"/>
    <property type="match status" value="1"/>
</dbReference>
<dbReference type="Pfam" id="PF10368">
    <property type="entry name" value="YkyA"/>
    <property type="match status" value="1"/>
</dbReference>
<dbReference type="Proteomes" id="UP000198734">
    <property type="component" value="Unassembled WGS sequence"/>
</dbReference>
<dbReference type="EMBL" id="FOXU01000001">
    <property type="protein sequence ID" value="SFQ21826.1"/>
    <property type="molecule type" value="Genomic_DNA"/>
</dbReference>
<sequence>MKINKFVLILSSILLLAGCNFGESTEEKLSNILTEIYDQEADYRDVQKELAETESKEQANFQKMMELTKDQKEELTTMVEDTATLLETRLTLVEKEAASINATTEDIKKINTLISETKEASEKETLKKMETSLEERITAYEEVTTNYNELADLQQNLYNMLIDESADITVIQAQVQDVNMHNEVVKKSVEKFNEATARVNEVKEEVLTSLQKDGK</sequence>
<name>A0A1I5WR04_9BACI</name>
<accession>A0A1I5WR04</accession>
<feature type="chain" id="PRO_5039405182" evidence="1">
    <location>
        <begin position="18"/>
        <end position="215"/>
    </location>
</feature>
<keyword evidence="1" id="KW-0732">Signal</keyword>
<dbReference type="Gene3D" id="1.20.120.570">
    <property type="entry name" value="YkyA-like"/>
    <property type="match status" value="1"/>
</dbReference>
<proteinExistence type="predicted"/>
<evidence type="ECO:0000256" key="1">
    <source>
        <dbReference type="SAM" id="SignalP"/>
    </source>
</evidence>
<dbReference type="InterPro" id="IPR019454">
    <property type="entry name" value="Lipoprot_YkyA-like"/>
</dbReference>
<dbReference type="InterPro" id="IPR036785">
    <property type="entry name" value="YkyA-like_sf"/>
</dbReference>
<evidence type="ECO:0000313" key="3">
    <source>
        <dbReference type="Proteomes" id="UP000198734"/>
    </source>
</evidence>
<protein>
    <submittedName>
        <fullName evidence="2">Putative cell-wall binding lipoprotein</fullName>
    </submittedName>
</protein>